<protein>
    <submittedName>
        <fullName evidence="2">Uncharacterized protein</fullName>
    </submittedName>
</protein>
<dbReference type="EMBL" id="KN825050">
    <property type="protein sequence ID" value="KIK95302.1"/>
    <property type="molecule type" value="Genomic_DNA"/>
</dbReference>
<organism evidence="2 3">
    <name type="scientific">Paxillus rubicundulus Ve08.2h10</name>
    <dbReference type="NCBI Taxonomy" id="930991"/>
    <lineage>
        <taxon>Eukaryota</taxon>
        <taxon>Fungi</taxon>
        <taxon>Dikarya</taxon>
        <taxon>Basidiomycota</taxon>
        <taxon>Agaricomycotina</taxon>
        <taxon>Agaricomycetes</taxon>
        <taxon>Agaricomycetidae</taxon>
        <taxon>Boletales</taxon>
        <taxon>Paxilineae</taxon>
        <taxon>Paxillaceae</taxon>
        <taxon>Paxillus</taxon>
    </lineage>
</organism>
<accession>A0A0D0DDF0</accession>
<keyword evidence="3" id="KW-1185">Reference proteome</keyword>
<reference evidence="2 3" key="1">
    <citation type="submission" date="2014-04" db="EMBL/GenBank/DDBJ databases">
        <authorList>
            <consortium name="DOE Joint Genome Institute"/>
            <person name="Kuo A."/>
            <person name="Kohler A."/>
            <person name="Jargeat P."/>
            <person name="Nagy L.G."/>
            <person name="Floudas D."/>
            <person name="Copeland A."/>
            <person name="Barry K.W."/>
            <person name="Cichocki N."/>
            <person name="Veneault-Fourrey C."/>
            <person name="LaButti K."/>
            <person name="Lindquist E.A."/>
            <person name="Lipzen A."/>
            <person name="Lundell T."/>
            <person name="Morin E."/>
            <person name="Murat C."/>
            <person name="Sun H."/>
            <person name="Tunlid A."/>
            <person name="Henrissat B."/>
            <person name="Grigoriev I.V."/>
            <person name="Hibbett D.S."/>
            <person name="Martin F."/>
            <person name="Nordberg H.P."/>
            <person name="Cantor M.N."/>
            <person name="Hua S.X."/>
        </authorList>
    </citation>
    <scope>NUCLEOTIDE SEQUENCE [LARGE SCALE GENOMIC DNA]</scope>
    <source>
        <strain evidence="2 3">Ve08.2h10</strain>
    </source>
</reference>
<evidence type="ECO:0000313" key="3">
    <source>
        <dbReference type="Proteomes" id="UP000054538"/>
    </source>
</evidence>
<sequence>MELSEVDIKQSVPVDDFAASHSSGMSIAKLNQSRYEDVWPDDVHAAFMEVRALFLESSPLPSDYHGTAQTGAVVGSQHILGNLSSGFLKTEFDPTFNLRSTAAGPDNSPAFTYSQKVPSSISGVSMTFHNQPSSVFAQEKFSPQQGQTGAVPPSGSA</sequence>
<dbReference type="OrthoDB" id="10006572at2759"/>
<dbReference type="InParanoid" id="A0A0D0DDF0"/>
<proteinExistence type="predicted"/>
<feature type="non-terminal residue" evidence="2">
    <location>
        <position position="157"/>
    </location>
</feature>
<reference evidence="3" key="2">
    <citation type="submission" date="2015-01" db="EMBL/GenBank/DDBJ databases">
        <title>Evolutionary Origins and Diversification of the Mycorrhizal Mutualists.</title>
        <authorList>
            <consortium name="DOE Joint Genome Institute"/>
            <consortium name="Mycorrhizal Genomics Consortium"/>
            <person name="Kohler A."/>
            <person name="Kuo A."/>
            <person name="Nagy L.G."/>
            <person name="Floudas D."/>
            <person name="Copeland A."/>
            <person name="Barry K.W."/>
            <person name="Cichocki N."/>
            <person name="Veneault-Fourrey C."/>
            <person name="LaButti K."/>
            <person name="Lindquist E.A."/>
            <person name="Lipzen A."/>
            <person name="Lundell T."/>
            <person name="Morin E."/>
            <person name="Murat C."/>
            <person name="Riley R."/>
            <person name="Ohm R."/>
            <person name="Sun H."/>
            <person name="Tunlid A."/>
            <person name="Henrissat B."/>
            <person name="Grigoriev I.V."/>
            <person name="Hibbett D.S."/>
            <person name="Martin F."/>
        </authorList>
    </citation>
    <scope>NUCLEOTIDE SEQUENCE [LARGE SCALE GENOMIC DNA]</scope>
    <source>
        <strain evidence="3">Ve08.2h10</strain>
    </source>
</reference>
<name>A0A0D0DDF0_9AGAM</name>
<dbReference type="HOGENOM" id="CLU_1682134_0_0_1"/>
<feature type="compositionally biased region" description="Polar residues" evidence="1">
    <location>
        <begin position="138"/>
        <end position="148"/>
    </location>
</feature>
<evidence type="ECO:0000313" key="2">
    <source>
        <dbReference type="EMBL" id="KIK95302.1"/>
    </source>
</evidence>
<gene>
    <name evidence="2" type="ORF">PAXRUDRAFT_107477</name>
</gene>
<evidence type="ECO:0000256" key="1">
    <source>
        <dbReference type="SAM" id="MobiDB-lite"/>
    </source>
</evidence>
<dbReference type="AlphaFoldDB" id="A0A0D0DDF0"/>
<dbReference type="Proteomes" id="UP000054538">
    <property type="component" value="Unassembled WGS sequence"/>
</dbReference>
<feature type="region of interest" description="Disordered" evidence="1">
    <location>
        <begin position="138"/>
        <end position="157"/>
    </location>
</feature>